<protein>
    <recommendedName>
        <fullName evidence="2">DUF7597 domain-containing protein</fullName>
    </recommendedName>
</protein>
<evidence type="ECO:0000259" key="2">
    <source>
        <dbReference type="Pfam" id="PF24530"/>
    </source>
</evidence>
<dbReference type="AlphaFoldDB" id="B9G079"/>
<feature type="compositionally biased region" description="Basic residues" evidence="1">
    <location>
        <begin position="593"/>
        <end position="602"/>
    </location>
</feature>
<dbReference type="Pfam" id="PF24530">
    <property type="entry name" value="DUF7597"/>
    <property type="match status" value="1"/>
</dbReference>
<reference evidence="3" key="1">
    <citation type="journal article" date="2005" name="PLoS Biol.">
        <title>The genomes of Oryza sativa: a history of duplications.</title>
        <authorList>
            <person name="Yu J."/>
            <person name="Wang J."/>
            <person name="Lin W."/>
            <person name="Li S."/>
            <person name="Li H."/>
            <person name="Zhou J."/>
            <person name="Ni P."/>
            <person name="Dong W."/>
            <person name="Hu S."/>
            <person name="Zeng C."/>
            <person name="Zhang J."/>
            <person name="Zhang Y."/>
            <person name="Li R."/>
            <person name="Xu Z."/>
            <person name="Li S."/>
            <person name="Li X."/>
            <person name="Zheng H."/>
            <person name="Cong L."/>
            <person name="Lin L."/>
            <person name="Yin J."/>
            <person name="Geng J."/>
            <person name="Li G."/>
            <person name="Shi J."/>
            <person name="Liu J."/>
            <person name="Lv H."/>
            <person name="Li J."/>
            <person name="Wang J."/>
            <person name="Deng Y."/>
            <person name="Ran L."/>
            <person name="Shi X."/>
            <person name="Wang X."/>
            <person name="Wu Q."/>
            <person name="Li C."/>
            <person name="Ren X."/>
            <person name="Wang J."/>
            <person name="Wang X."/>
            <person name="Li D."/>
            <person name="Liu D."/>
            <person name="Zhang X."/>
            <person name="Ji Z."/>
            <person name="Zhao W."/>
            <person name="Sun Y."/>
            <person name="Zhang Z."/>
            <person name="Bao J."/>
            <person name="Han Y."/>
            <person name="Dong L."/>
            <person name="Ji J."/>
            <person name="Chen P."/>
            <person name="Wu S."/>
            <person name="Liu J."/>
            <person name="Xiao Y."/>
            <person name="Bu D."/>
            <person name="Tan J."/>
            <person name="Yang L."/>
            <person name="Ye C."/>
            <person name="Zhang J."/>
            <person name="Xu J."/>
            <person name="Zhou Y."/>
            <person name="Yu Y."/>
            <person name="Zhang B."/>
            <person name="Zhuang S."/>
            <person name="Wei H."/>
            <person name="Liu B."/>
            <person name="Lei M."/>
            <person name="Yu H."/>
            <person name="Li Y."/>
            <person name="Xu H."/>
            <person name="Wei S."/>
            <person name="He X."/>
            <person name="Fang L."/>
            <person name="Zhang Z."/>
            <person name="Zhang Y."/>
            <person name="Huang X."/>
            <person name="Su Z."/>
            <person name="Tong W."/>
            <person name="Li J."/>
            <person name="Tong Z."/>
            <person name="Li S."/>
            <person name="Ye J."/>
            <person name="Wang L."/>
            <person name="Fang L."/>
            <person name="Lei T."/>
            <person name="Chen C."/>
            <person name="Chen H."/>
            <person name="Xu Z."/>
            <person name="Li H."/>
            <person name="Huang H."/>
            <person name="Zhang F."/>
            <person name="Xu H."/>
            <person name="Li N."/>
            <person name="Zhao C."/>
            <person name="Li S."/>
            <person name="Dong L."/>
            <person name="Huang Y."/>
            <person name="Li L."/>
            <person name="Xi Y."/>
            <person name="Qi Q."/>
            <person name="Li W."/>
            <person name="Zhang B."/>
            <person name="Hu W."/>
            <person name="Zhang Y."/>
            <person name="Tian X."/>
            <person name="Jiao Y."/>
            <person name="Liang X."/>
            <person name="Jin J."/>
            <person name="Gao L."/>
            <person name="Zheng W."/>
            <person name="Hao B."/>
            <person name="Liu S."/>
            <person name="Wang W."/>
            <person name="Yuan L."/>
            <person name="Cao M."/>
            <person name="McDermott J."/>
            <person name="Samudrala R."/>
            <person name="Wang J."/>
            <person name="Wong G.K."/>
            <person name="Yang H."/>
        </authorList>
    </citation>
    <scope>NUCLEOTIDE SEQUENCE [LARGE SCALE GENOMIC DNA]</scope>
</reference>
<sequence>MAILILGTSSSVLLHDEGGSDNSLSAGGSSPFILVVDFVRFNFRLTVKSVAIALQACLGGSPHGFSVLSLKANCFSFQVCNKNVGLYVNSFRDFTCKDFHVRFFLWGNGGPNWRREFDLWEKEENDLWSVVSYKKKVQHSVNLRANKAVKFQINHSLGKRQIDKPSVFKRLFLGDPFPVHQCSSSGTVVPPLVIQPGSDSKYIAPSPKIAHSVTSVIIPEVIDHSSPRISPSASLNSGQSRESLFCNRYLAHGHGPANCRSLIHCRSCFNYGHFARACLAQKPSRVWRVKPFWKAEPSGNSVFVSSALFLLESASSSLPVSPPPPPQFPSSAQCLSSPRCKTPLALVLPSSRAHLHDADFRPELFLLEGTNIEVPWEGRTPRADLTLQGVLPNSHQEFAAVVVDPQPPEHLFGQLIQEVANIIEHQHHIHVVRIQRYPLALCLVQLPSVLDRDILVASGPVLLGNWFHGTFVRHDQLANWRNSPYTREGWLMILGIPLNLKTGAIIERITNLCGEFIDWHYRDRVLGRVLVKARYKSANEVPNCIVLGDTMAYGGNGQTWTFHVYVLNGEPTDMLPGDEDLLPIWQMMPPPQQHHHHNKHQHHNEEDFNANHNQNEDIGGQPDDFGAEPD</sequence>
<evidence type="ECO:0000313" key="3">
    <source>
        <dbReference type="EMBL" id="EEE68446.1"/>
    </source>
</evidence>
<organism evidence="3">
    <name type="scientific">Oryza sativa subsp. japonica</name>
    <name type="common">Rice</name>
    <dbReference type="NCBI Taxonomy" id="39947"/>
    <lineage>
        <taxon>Eukaryota</taxon>
        <taxon>Viridiplantae</taxon>
        <taxon>Streptophyta</taxon>
        <taxon>Embryophyta</taxon>
        <taxon>Tracheophyta</taxon>
        <taxon>Spermatophyta</taxon>
        <taxon>Magnoliopsida</taxon>
        <taxon>Liliopsida</taxon>
        <taxon>Poales</taxon>
        <taxon>Poaceae</taxon>
        <taxon>BOP clade</taxon>
        <taxon>Oryzoideae</taxon>
        <taxon>Oryzeae</taxon>
        <taxon>Oryzinae</taxon>
        <taxon>Oryza</taxon>
        <taxon>Oryza sativa</taxon>
    </lineage>
</organism>
<feature type="region of interest" description="Disordered" evidence="1">
    <location>
        <begin position="586"/>
        <end position="630"/>
    </location>
</feature>
<evidence type="ECO:0000256" key="1">
    <source>
        <dbReference type="SAM" id="MobiDB-lite"/>
    </source>
</evidence>
<dbReference type="PANTHER" id="PTHR33075:SF7">
    <property type="entry name" value="OS02G0303350 PROTEIN"/>
    <property type="match status" value="1"/>
</dbReference>
<dbReference type="EMBL" id="CM000145">
    <property type="protein sequence ID" value="EEE68446.1"/>
    <property type="molecule type" value="Genomic_DNA"/>
</dbReference>
<feature type="domain" description="DUF7597" evidence="2">
    <location>
        <begin position="361"/>
        <end position="484"/>
    </location>
</feature>
<proteinExistence type="predicted"/>
<dbReference type="Proteomes" id="UP000007752">
    <property type="component" value="Chromosome 8"/>
</dbReference>
<name>B9G079_ORYSJ</name>
<reference evidence="3" key="2">
    <citation type="submission" date="2008-12" db="EMBL/GenBank/DDBJ databases">
        <title>Improved gene annotation of the rice (Oryza sativa) genomes.</title>
        <authorList>
            <person name="Wang J."/>
            <person name="Li R."/>
            <person name="Fan W."/>
            <person name="Huang Q."/>
            <person name="Zhang J."/>
            <person name="Zhou Y."/>
            <person name="Hu Y."/>
            <person name="Zi S."/>
            <person name="Li J."/>
            <person name="Ni P."/>
            <person name="Zheng H."/>
            <person name="Zhang Y."/>
            <person name="Zhao M."/>
            <person name="Hao Q."/>
            <person name="McDermott J."/>
            <person name="Samudrala R."/>
            <person name="Kristiansen K."/>
            <person name="Wong G.K.-S."/>
        </authorList>
    </citation>
    <scope>NUCLEOTIDE SEQUENCE</scope>
</reference>
<gene>
    <name evidence="3" type="ORF">OsJ_26825</name>
</gene>
<dbReference type="InterPro" id="IPR056018">
    <property type="entry name" value="DUF7597"/>
</dbReference>
<dbReference type="PANTHER" id="PTHR33075">
    <property type="entry name" value="OS02G0499800 PROTEIN"/>
    <property type="match status" value="1"/>
</dbReference>
<accession>B9G079</accession>